<proteinExistence type="predicted"/>
<keyword evidence="3" id="KW-1185">Reference proteome</keyword>
<keyword evidence="1" id="KW-0472">Membrane</keyword>
<keyword evidence="1" id="KW-1133">Transmembrane helix</keyword>
<keyword evidence="1" id="KW-0812">Transmembrane</keyword>
<name>A0ABR9T2B8_9SPHI</name>
<dbReference type="Proteomes" id="UP000618319">
    <property type="component" value="Unassembled WGS sequence"/>
</dbReference>
<protein>
    <submittedName>
        <fullName evidence="2">Uncharacterized protein</fullName>
    </submittedName>
</protein>
<evidence type="ECO:0000313" key="3">
    <source>
        <dbReference type="Proteomes" id="UP000618319"/>
    </source>
</evidence>
<feature type="transmembrane region" description="Helical" evidence="1">
    <location>
        <begin position="242"/>
        <end position="263"/>
    </location>
</feature>
<dbReference type="EMBL" id="PSKQ01000012">
    <property type="protein sequence ID" value="MBE8719486.1"/>
    <property type="molecule type" value="Genomic_DNA"/>
</dbReference>
<gene>
    <name evidence="2" type="ORF">C4F40_01920</name>
</gene>
<evidence type="ECO:0000256" key="1">
    <source>
        <dbReference type="SAM" id="Phobius"/>
    </source>
</evidence>
<reference evidence="2 3" key="1">
    <citation type="submission" date="2018-02" db="EMBL/GenBank/DDBJ databases">
        <title>Sphingobacterium KA21.</title>
        <authorList>
            <person name="Vasarhelyi B.M."/>
            <person name="Deshmukh S."/>
            <person name="Balint B."/>
            <person name="Kukolya J."/>
        </authorList>
    </citation>
    <scope>NUCLEOTIDE SEQUENCE [LARGE SCALE GENOMIC DNA]</scope>
    <source>
        <strain evidence="2 3">Ka21</strain>
    </source>
</reference>
<sequence>MIKPFSDKSIYTHTMKEINTYHGELGGNKLPEALRANPFTAPPDYFSLQESVILSLVKLERLAIQQHNHVTPEGYFEQLQNNILAKVAEQKLKNQVTAPGFEVPQHYFEESVHQIQVKIFEETLRSQVTTTGLTIPVDYVDVAKDSILNRIAEEQLKAIIDRDGYEVPAAYFETLEQDIVTNIAVEKLKAKVTETGYHVPVGYFDLLSEKITADTIGKEIKNIPFDSDQDTGVITLPSRKNWTAYAAVAAVAVIISIGSYLSLNQQDNVVQPQNISLSGIPDEAIVSYLAQVSDANDLVFFSEYLDIPENVEIGNQVKDNDIEEYLNYML</sequence>
<organism evidence="2 3">
    <name type="scientific">Sphingobacterium pedocola</name>
    <dbReference type="NCBI Taxonomy" id="2082722"/>
    <lineage>
        <taxon>Bacteria</taxon>
        <taxon>Pseudomonadati</taxon>
        <taxon>Bacteroidota</taxon>
        <taxon>Sphingobacteriia</taxon>
        <taxon>Sphingobacteriales</taxon>
        <taxon>Sphingobacteriaceae</taxon>
        <taxon>Sphingobacterium</taxon>
    </lineage>
</organism>
<comment type="caution">
    <text evidence="2">The sequence shown here is derived from an EMBL/GenBank/DDBJ whole genome shotgun (WGS) entry which is preliminary data.</text>
</comment>
<accession>A0ABR9T2B8</accession>
<evidence type="ECO:0000313" key="2">
    <source>
        <dbReference type="EMBL" id="MBE8719486.1"/>
    </source>
</evidence>